<proteinExistence type="predicted"/>
<evidence type="ECO:0008006" key="3">
    <source>
        <dbReference type="Google" id="ProtNLM"/>
    </source>
</evidence>
<reference evidence="1 2" key="1">
    <citation type="journal article" date="2016" name="Int. J. Syst. Evol. Microbiol.">
        <title>Desulfotomaculum ferrireducens sp. nov., a moderately thermophilic sulfate-reducing and dissimilatory Fe(III)-reducing bacterium isolated from compost.</title>
        <authorList>
            <person name="Yang G."/>
            <person name="Guo J."/>
            <person name="Zhuang L."/>
            <person name="Yuan Y."/>
            <person name="Zhou S."/>
        </authorList>
    </citation>
    <scope>NUCLEOTIDE SEQUENCE [LARGE SCALE GENOMIC DNA]</scope>
    <source>
        <strain evidence="1 2">GSS09</strain>
    </source>
</reference>
<keyword evidence="2" id="KW-1185">Reference proteome</keyword>
<accession>A0A1S6ITG4</accession>
<evidence type="ECO:0000313" key="2">
    <source>
        <dbReference type="Proteomes" id="UP000189464"/>
    </source>
</evidence>
<dbReference type="Proteomes" id="UP000189464">
    <property type="component" value="Chromosome"/>
</dbReference>
<protein>
    <recommendedName>
        <fullName evidence="3">YkgJ family cysteine cluster protein</fullName>
    </recommendedName>
</protein>
<evidence type="ECO:0000313" key="1">
    <source>
        <dbReference type="EMBL" id="AQS58068.1"/>
    </source>
</evidence>
<dbReference type="EMBL" id="CP019698">
    <property type="protein sequence ID" value="AQS58068.1"/>
    <property type="molecule type" value="Genomic_DNA"/>
</dbReference>
<sequence>MIDWNKIYALLNDVTPLRTNCGELCDAICCTEWDEGVGMYLLPGEEVMFSGEEEWADWEELDTEDYEFCPSWSGKVKFLRCKGYCQREKRPLACRVFPLMPYLTKDGILELRWDKELGKICPLVQTADLNVLDPEFISRVKQVYMLLLEDHLIKEDIEWQSRKLDNENAPPV</sequence>
<dbReference type="AlphaFoldDB" id="A0A1S6ITG4"/>
<dbReference type="KEGG" id="dfg:B0537_02530"/>
<name>A0A1S6ITG4_9FIRM</name>
<gene>
    <name evidence="1" type="ORF">B0537_02530</name>
</gene>
<dbReference type="STRING" id="1833852.B0537_02530"/>
<organism evidence="1 2">
    <name type="scientific">Desulforamulus ferrireducens</name>
    <dbReference type="NCBI Taxonomy" id="1833852"/>
    <lineage>
        <taxon>Bacteria</taxon>
        <taxon>Bacillati</taxon>
        <taxon>Bacillota</taxon>
        <taxon>Clostridia</taxon>
        <taxon>Eubacteriales</taxon>
        <taxon>Peptococcaceae</taxon>
        <taxon>Desulforamulus</taxon>
    </lineage>
</organism>